<evidence type="ECO:0000256" key="5">
    <source>
        <dbReference type="SAM" id="MobiDB-lite"/>
    </source>
</evidence>
<dbReference type="PANTHER" id="PTHR10408">
    <property type="entry name" value="STEROL O-ACYLTRANSFERASE"/>
    <property type="match status" value="1"/>
</dbReference>
<evidence type="ECO:0000313" key="7">
    <source>
        <dbReference type="Ensembl" id="ENSAMXP00005043172.1"/>
    </source>
</evidence>
<evidence type="ECO:0000256" key="4">
    <source>
        <dbReference type="ARBA" id="ARBA00023315"/>
    </source>
</evidence>
<reference evidence="7" key="1">
    <citation type="submission" date="2025-08" db="UniProtKB">
        <authorList>
            <consortium name="Ensembl"/>
        </authorList>
    </citation>
    <scope>IDENTIFICATION</scope>
</reference>
<accession>A0A8B9KZH7</accession>
<organism evidence="7 8">
    <name type="scientific">Astyanax mexicanus</name>
    <name type="common">Blind cave fish</name>
    <name type="synonym">Astyanax fasciatus mexicanus</name>
    <dbReference type="NCBI Taxonomy" id="7994"/>
    <lineage>
        <taxon>Eukaryota</taxon>
        <taxon>Metazoa</taxon>
        <taxon>Chordata</taxon>
        <taxon>Craniata</taxon>
        <taxon>Vertebrata</taxon>
        <taxon>Euteleostomi</taxon>
        <taxon>Actinopterygii</taxon>
        <taxon>Neopterygii</taxon>
        <taxon>Teleostei</taxon>
        <taxon>Ostariophysi</taxon>
        <taxon>Characiformes</taxon>
        <taxon>Characoidei</taxon>
        <taxon>Acestrorhamphidae</taxon>
        <taxon>Acestrorhamphinae</taxon>
        <taxon>Astyanax</taxon>
    </lineage>
</organism>
<keyword evidence="6" id="KW-0812">Transmembrane</keyword>
<feature type="compositionally biased region" description="Basic and acidic residues" evidence="5">
    <location>
        <begin position="34"/>
        <end position="45"/>
    </location>
</feature>
<evidence type="ECO:0000256" key="3">
    <source>
        <dbReference type="ARBA" id="ARBA00022824"/>
    </source>
</evidence>
<dbReference type="GO" id="GO:0000062">
    <property type="term" value="F:fatty-acyl-CoA binding"/>
    <property type="evidence" value="ECO:0007669"/>
    <property type="project" value="TreeGrafter"/>
</dbReference>
<dbReference type="GO" id="GO:0015485">
    <property type="term" value="F:cholesterol binding"/>
    <property type="evidence" value="ECO:0007669"/>
    <property type="project" value="TreeGrafter"/>
</dbReference>
<evidence type="ECO:0008006" key="9">
    <source>
        <dbReference type="Google" id="ProtNLM"/>
    </source>
</evidence>
<feature type="transmembrane region" description="Helical" evidence="6">
    <location>
        <begin position="208"/>
        <end position="235"/>
    </location>
</feature>
<evidence type="ECO:0000313" key="8">
    <source>
        <dbReference type="Proteomes" id="UP000694621"/>
    </source>
</evidence>
<keyword evidence="4" id="KW-0012">Acyltransferase</keyword>
<evidence type="ECO:0000256" key="2">
    <source>
        <dbReference type="ARBA" id="ARBA00022679"/>
    </source>
</evidence>
<feature type="transmembrane region" description="Helical" evidence="6">
    <location>
        <begin position="165"/>
        <end position="188"/>
    </location>
</feature>
<evidence type="ECO:0000256" key="1">
    <source>
        <dbReference type="ARBA" id="ARBA00004477"/>
    </source>
</evidence>
<dbReference type="GO" id="GO:0008203">
    <property type="term" value="P:cholesterol metabolic process"/>
    <property type="evidence" value="ECO:0007669"/>
    <property type="project" value="TreeGrafter"/>
</dbReference>
<name>A0A8B9KZH7_ASTMX</name>
<dbReference type="InterPro" id="IPR014371">
    <property type="entry name" value="Oat_ACAT_DAG_ARE"/>
</dbReference>
<feature type="region of interest" description="Disordered" evidence="5">
    <location>
        <begin position="1"/>
        <end position="45"/>
    </location>
</feature>
<dbReference type="GO" id="GO:0033344">
    <property type="term" value="P:cholesterol efflux"/>
    <property type="evidence" value="ECO:0007669"/>
    <property type="project" value="TreeGrafter"/>
</dbReference>
<sequence length="253" mass="29109">MATNSSTSKVVHRKNGKTSVTSSSPKENGSTRQESNHTELHSRDTVQWARDVERIKMEVIEQMKVQMSEVLDKALTDSLRSLSQSTQWDINGNTHSHTDEKARRHRMEDGKVFVARRSILDELFEISHVRTIYHMFIAALFLFIISTLAVDYIDQGRLVLDFDLFFYAFGQLGTVVWAWFIMFTYTLLGPYHVLSQWADLYHRSSWNMSVSVATAVILLVAQMCVLGYFPVFVVVHYQLPPASRFIVILEQVL</sequence>
<dbReference type="GO" id="GO:0034736">
    <property type="term" value="F:cholesterol O-acyltransferase activity"/>
    <property type="evidence" value="ECO:0007669"/>
    <property type="project" value="TreeGrafter"/>
</dbReference>
<keyword evidence="3" id="KW-0256">Endoplasmic reticulum</keyword>
<dbReference type="AlphaFoldDB" id="A0A8B9KZH7"/>
<evidence type="ECO:0000256" key="6">
    <source>
        <dbReference type="SAM" id="Phobius"/>
    </source>
</evidence>
<keyword evidence="2" id="KW-0808">Transferase</keyword>
<dbReference type="Proteomes" id="UP000694621">
    <property type="component" value="Unplaced"/>
</dbReference>
<dbReference type="Ensembl" id="ENSAMXT00005046944.1">
    <property type="protein sequence ID" value="ENSAMXP00005043172.1"/>
    <property type="gene ID" value="ENSAMXG00005020112.1"/>
</dbReference>
<keyword evidence="6" id="KW-0472">Membrane</keyword>
<comment type="subcellular location">
    <subcellularLocation>
        <location evidence="1">Endoplasmic reticulum membrane</location>
        <topology evidence="1">Multi-pass membrane protein</topology>
    </subcellularLocation>
</comment>
<feature type="compositionally biased region" description="Polar residues" evidence="5">
    <location>
        <begin position="17"/>
        <end position="33"/>
    </location>
</feature>
<dbReference type="GO" id="GO:0005789">
    <property type="term" value="C:endoplasmic reticulum membrane"/>
    <property type="evidence" value="ECO:0007669"/>
    <property type="project" value="UniProtKB-SubCell"/>
</dbReference>
<keyword evidence="6" id="KW-1133">Transmembrane helix</keyword>
<dbReference type="PANTHER" id="PTHR10408:SF10">
    <property type="entry name" value="STEROL O-ACYLTRANSFERASE 2"/>
    <property type="match status" value="1"/>
</dbReference>
<feature type="transmembrane region" description="Helical" evidence="6">
    <location>
        <begin position="132"/>
        <end position="153"/>
    </location>
</feature>
<protein>
    <recommendedName>
        <fullName evidence="9">Sterol O-acyltransferase 2</fullName>
    </recommendedName>
</protein>
<proteinExistence type="predicted"/>